<protein>
    <recommendedName>
        <fullName evidence="2">HTH cro/C1-type domain-containing protein</fullName>
    </recommendedName>
</protein>
<dbReference type="Proteomes" id="UP000019277">
    <property type="component" value="Unassembled WGS sequence"/>
</dbReference>
<evidence type="ECO:0000256" key="1">
    <source>
        <dbReference type="ARBA" id="ARBA00007227"/>
    </source>
</evidence>
<dbReference type="PROSITE" id="PS50943">
    <property type="entry name" value="HTH_CROC1"/>
    <property type="match status" value="1"/>
</dbReference>
<comment type="similarity">
    <text evidence="1">Belongs to the short-chain fatty acyl-CoA assimilation regulator (ScfR) family.</text>
</comment>
<dbReference type="eggNOG" id="COG1396">
    <property type="taxonomic scope" value="Bacteria"/>
</dbReference>
<dbReference type="InterPro" id="IPR052345">
    <property type="entry name" value="Rad_response_metalloprotease"/>
</dbReference>
<dbReference type="InterPro" id="IPR001387">
    <property type="entry name" value="Cro/C1-type_HTH"/>
</dbReference>
<sequence length="352" mass="38448">MTSGNLADVAALFDGSRLTMGRRLAGLRKNALAAAVELTPAAISFYESGGKKPSAATVAKLAMALSVSPSFFLPDGSPHAPATAHFRSLRSTTQLARDQAEAYVQVVAEVSRVLERHVDFPPVRLPVRPVGADCADDTPERAAAELRAEWGLPEGPIPHTVRAAENNGVLVVFTPPQSASVDAYSVSRADRPLVLLNPAKDDYYRQRFDVAHELGHLVMHTDEEPGNNIVENQANRFAAEFLMPRAQIADLLPTRADWPRLAKLKETWGVSLQALLYRARQLGTMRDVTYRNAMTTISTRGWRRREPGTVLSVEQPSLLPRAVELLPPDLLAAESRIPHHLLDVVTSRTPVG</sequence>
<organism evidence="3 4">
    <name type="scientific">Actinokineospora spheciospongiae</name>
    <dbReference type="NCBI Taxonomy" id="909613"/>
    <lineage>
        <taxon>Bacteria</taxon>
        <taxon>Bacillati</taxon>
        <taxon>Actinomycetota</taxon>
        <taxon>Actinomycetes</taxon>
        <taxon>Pseudonocardiales</taxon>
        <taxon>Pseudonocardiaceae</taxon>
        <taxon>Actinokineospora</taxon>
    </lineage>
</organism>
<dbReference type="Gene3D" id="1.10.10.2910">
    <property type="match status" value="1"/>
</dbReference>
<dbReference type="InterPro" id="IPR010982">
    <property type="entry name" value="Lambda_DNA-bd_dom_sf"/>
</dbReference>
<dbReference type="SMART" id="SM00530">
    <property type="entry name" value="HTH_XRE"/>
    <property type="match status" value="1"/>
</dbReference>
<proteinExistence type="inferred from homology"/>
<dbReference type="OrthoDB" id="9794834at2"/>
<name>W7INW4_9PSEU</name>
<feature type="domain" description="HTH cro/C1-type" evidence="2">
    <location>
        <begin position="22"/>
        <end position="72"/>
    </location>
</feature>
<dbReference type="Pfam" id="PF06114">
    <property type="entry name" value="Peptidase_M78"/>
    <property type="match status" value="1"/>
</dbReference>
<dbReference type="EMBL" id="AYXG01000089">
    <property type="protein sequence ID" value="EWC62073.1"/>
    <property type="molecule type" value="Genomic_DNA"/>
</dbReference>
<dbReference type="eggNOG" id="COG2856">
    <property type="taxonomic scope" value="Bacteria"/>
</dbReference>
<dbReference type="GO" id="GO:0003677">
    <property type="term" value="F:DNA binding"/>
    <property type="evidence" value="ECO:0007669"/>
    <property type="project" value="InterPro"/>
</dbReference>
<keyword evidence="4" id="KW-1185">Reference proteome</keyword>
<dbReference type="InterPro" id="IPR010359">
    <property type="entry name" value="IrrE_HExxH"/>
</dbReference>
<evidence type="ECO:0000313" key="4">
    <source>
        <dbReference type="Proteomes" id="UP000019277"/>
    </source>
</evidence>
<dbReference type="STRING" id="909613.UO65_2587"/>
<accession>W7INW4</accession>
<gene>
    <name evidence="3" type="ORF">UO65_2587</name>
</gene>
<dbReference type="PATRIC" id="fig|909613.9.peg.2593"/>
<dbReference type="RefSeq" id="WP_035282026.1">
    <property type="nucleotide sequence ID" value="NZ_AYXG01000089.1"/>
</dbReference>
<dbReference type="Gene3D" id="1.10.260.40">
    <property type="entry name" value="lambda repressor-like DNA-binding domains"/>
    <property type="match status" value="1"/>
</dbReference>
<dbReference type="AlphaFoldDB" id="W7INW4"/>
<dbReference type="SUPFAM" id="SSF47413">
    <property type="entry name" value="lambda repressor-like DNA-binding domains"/>
    <property type="match status" value="1"/>
</dbReference>
<dbReference type="Pfam" id="PF01381">
    <property type="entry name" value="HTH_3"/>
    <property type="match status" value="1"/>
</dbReference>
<reference evidence="3 4" key="1">
    <citation type="journal article" date="2014" name="Genome Announc.">
        <title>Draft Genome Sequence of the Antitrypanosomally Active Sponge-Associated Bacterium Actinokineospora sp. Strain EG49.</title>
        <authorList>
            <person name="Harjes J."/>
            <person name="Ryu T."/>
            <person name="Abdelmohsen U.R."/>
            <person name="Moitinho-Silva L."/>
            <person name="Horn H."/>
            <person name="Ravasi T."/>
            <person name="Hentschel U."/>
        </authorList>
    </citation>
    <scope>NUCLEOTIDE SEQUENCE [LARGE SCALE GENOMIC DNA]</scope>
    <source>
        <strain evidence="3 4">EG49</strain>
    </source>
</reference>
<dbReference type="PANTHER" id="PTHR43236:SF1">
    <property type="entry name" value="BLL7220 PROTEIN"/>
    <property type="match status" value="1"/>
</dbReference>
<evidence type="ECO:0000313" key="3">
    <source>
        <dbReference type="EMBL" id="EWC62073.1"/>
    </source>
</evidence>
<dbReference type="CDD" id="cd00093">
    <property type="entry name" value="HTH_XRE"/>
    <property type="match status" value="1"/>
</dbReference>
<comment type="caution">
    <text evidence="3">The sequence shown here is derived from an EMBL/GenBank/DDBJ whole genome shotgun (WGS) entry which is preliminary data.</text>
</comment>
<dbReference type="PANTHER" id="PTHR43236">
    <property type="entry name" value="ANTITOXIN HIGA1"/>
    <property type="match status" value="1"/>
</dbReference>
<evidence type="ECO:0000259" key="2">
    <source>
        <dbReference type="PROSITE" id="PS50943"/>
    </source>
</evidence>